<reference evidence="1 2" key="1">
    <citation type="submission" date="2021-08" db="EMBL/GenBank/DDBJ databases">
        <authorList>
            <person name="Zhang D."/>
            <person name="Zhang A."/>
            <person name="Wang L."/>
        </authorList>
    </citation>
    <scope>NUCLEOTIDE SEQUENCE [LARGE SCALE GENOMIC DNA]</scope>
    <source>
        <strain evidence="1 2">WL0086</strain>
    </source>
</reference>
<gene>
    <name evidence="1" type="ORF">K1X11_020445</name>
</gene>
<accession>A0ABZ1C9C9</accession>
<reference evidence="1 2" key="2">
    <citation type="submission" date="2023-12" db="EMBL/GenBank/DDBJ databases">
        <title>Description of an unclassified Opitutus bacterium of Verrucomicrobiota.</title>
        <authorList>
            <person name="Zhang D.-F."/>
        </authorList>
    </citation>
    <scope>NUCLEOTIDE SEQUENCE [LARGE SCALE GENOMIC DNA]</scope>
    <source>
        <strain evidence="1 2">WL0086</strain>
    </source>
</reference>
<organism evidence="1 2">
    <name type="scientific">Actomonas aquatica</name>
    <dbReference type="NCBI Taxonomy" id="2866162"/>
    <lineage>
        <taxon>Bacteria</taxon>
        <taxon>Pseudomonadati</taxon>
        <taxon>Verrucomicrobiota</taxon>
        <taxon>Opitutia</taxon>
        <taxon>Opitutales</taxon>
        <taxon>Opitutaceae</taxon>
        <taxon>Actomonas</taxon>
    </lineage>
</organism>
<evidence type="ECO:0008006" key="3">
    <source>
        <dbReference type="Google" id="ProtNLM"/>
    </source>
</evidence>
<evidence type="ECO:0000313" key="2">
    <source>
        <dbReference type="Proteomes" id="UP000738431"/>
    </source>
</evidence>
<keyword evidence="2" id="KW-1185">Reference proteome</keyword>
<proteinExistence type="predicted"/>
<name>A0ABZ1C9C9_9BACT</name>
<sequence>MSTLARHLRPLAVTLAVLVSLPGCLNSRRPAALPIMEWGIFLIIPINWQGIPLAELNVAELGFDALAPANHDHFFPPDTHRALVSAEALSAGLFNPRQRPHAPLSGASPDGLWFTQLKRTEGLPNVIEMTRQADQDQRYFWSTGQFESLHWSPQGRWIGLNELRPNHWRHAFLVDTHDLDQASISVRSTDLTPFFTTRQLDRACSSEVQGWLTPSVLVLWVHGAPDTNGIPHWGYEVMIDATLPASADNARVLRAYQRRDEFVTSR</sequence>
<protein>
    <recommendedName>
        <fullName evidence="3">Lipoprotein</fullName>
    </recommendedName>
</protein>
<dbReference type="Proteomes" id="UP000738431">
    <property type="component" value="Chromosome"/>
</dbReference>
<dbReference type="RefSeq" id="WP_221029398.1">
    <property type="nucleotide sequence ID" value="NZ_CP139781.1"/>
</dbReference>
<evidence type="ECO:0000313" key="1">
    <source>
        <dbReference type="EMBL" id="WRQ87189.1"/>
    </source>
</evidence>
<dbReference type="EMBL" id="CP139781">
    <property type="protein sequence ID" value="WRQ87189.1"/>
    <property type="molecule type" value="Genomic_DNA"/>
</dbReference>